<protein>
    <submittedName>
        <fullName evidence="1">3523_t:CDS:1</fullName>
    </submittedName>
</protein>
<evidence type="ECO:0000313" key="1">
    <source>
        <dbReference type="EMBL" id="CAG8792330.1"/>
    </source>
</evidence>
<feature type="non-terminal residue" evidence="1">
    <location>
        <position position="1"/>
    </location>
</feature>
<evidence type="ECO:0000313" key="2">
    <source>
        <dbReference type="Proteomes" id="UP000789396"/>
    </source>
</evidence>
<comment type="caution">
    <text evidence="1">The sequence shown here is derived from an EMBL/GenBank/DDBJ whole genome shotgun (WGS) entry which is preliminary data.</text>
</comment>
<feature type="non-terminal residue" evidence="1">
    <location>
        <position position="63"/>
    </location>
</feature>
<proteinExistence type="predicted"/>
<dbReference type="AlphaFoldDB" id="A0A9N9P6U1"/>
<gene>
    <name evidence="1" type="ORF">RFULGI_LOCUS16864</name>
</gene>
<organism evidence="1 2">
    <name type="scientific">Racocetra fulgida</name>
    <dbReference type="NCBI Taxonomy" id="60492"/>
    <lineage>
        <taxon>Eukaryota</taxon>
        <taxon>Fungi</taxon>
        <taxon>Fungi incertae sedis</taxon>
        <taxon>Mucoromycota</taxon>
        <taxon>Glomeromycotina</taxon>
        <taxon>Glomeromycetes</taxon>
        <taxon>Diversisporales</taxon>
        <taxon>Gigasporaceae</taxon>
        <taxon>Racocetra</taxon>
    </lineage>
</organism>
<name>A0A9N9P6U1_9GLOM</name>
<dbReference type="EMBL" id="CAJVPZ010062606">
    <property type="protein sequence ID" value="CAG8792330.1"/>
    <property type="molecule type" value="Genomic_DNA"/>
</dbReference>
<dbReference type="OrthoDB" id="2416492at2759"/>
<dbReference type="Proteomes" id="UP000789396">
    <property type="component" value="Unassembled WGS sequence"/>
</dbReference>
<accession>A0A9N9P6U1</accession>
<keyword evidence="2" id="KW-1185">Reference proteome</keyword>
<sequence length="63" mass="7329">SILSSEIFASLYNFLKTSSLDKITISNIITQKWKFFKIQTEEEDLDCLTKILEKAENEIVDKD</sequence>
<reference evidence="1" key="1">
    <citation type="submission" date="2021-06" db="EMBL/GenBank/DDBJ databases">
        <authorList>
            <person name="Kallberg Y."/>
            <person name="Tangrot J."/>
            <person name="Rosling A."/>
        </authorList>
    </citation>
    <scope>NUCLEOTIDE SEQUENCE</scope>
    <source>
        <strain evidence="1">IN212</strain>
    </source>
</reference>